<evidence type="ECO:0000256" key="1">
    <source>
        <dbReference type="SAM" id="Phobius"/>
    </source>
</evidence>
<keyword evidence="1" id="KW-0472">Membrane</keyword>
<dbReference type="InterPro" id="IPR027417">
    <property type="entry name" value="P-loop_NTPase"/>
</dbReference>
<organism evidence="2 3">
    <name type="scientific">Isoptericola chiayiensis</name>
    <dbReference type="NCBI Taxonomy" id="579446"/>
    <lineage>
        <taxon>Bacteria</taxon>
        <taxon>Bacillati</taxon>
        <taxon>Actinomycetota</taxon>
        <taxon>Actinomycetes</taxon>
        <taxon>Micrococcales</taxon>
        <taxon>Promicromonosporaceae</taxon>
        <taxon>Isoptericola</taxon>
    </lineage>
</organism>
<dbReference type="RefSeq" id="WP_172151784.1">
    <property type="nucleotide sequence ID" value="NZ_BAABID010000003.1"/>
</dbReference>
<dbReference type="PANTHER" id="PTHR42698:SF1">
    <property type="entry name" value="GTPASE ERA, MITOCHONDRIAL"/>
    <property type="match status" value="1"/>
</dbReference>
<evidence type="ECO:0000313" key="3">
    <source>
        <dbReference type="Proteomes" id="UP001500956"/>
    </source>
</evidence>
<name>A0ABP8Y326_9MICO</name>
<keyword evidence="3" id="KW-1185">Reference proteome</keyword>
<proteinExistence type="predicted"/>
<protein>
    <submittedName>
        <fullName evidence="2">50S ribosome-binding GTPase</fullName>
    </submittedName>
</protein>
<feature type="transmembrane region" description="Helical" evidence="1">
    <location>
        <begin position="490"/>
        <end position="514"/>
    </location>
</feature>
<evidence type="ECO:0000313" key="2">
    <source>
        <dbReference type="EMBL" id="GAA4718502.1"/>
    </source>
</evidence>
<sequence>MKPDLATRTDALERAAAAGRGRLDRELADAARGVVDRARERGGLGPEHTVAALAGATGSGKSSVLNAVADAELAAPGIHRPTTSHALAAVWGEGADDLLDWLDVPRRHAMDPAPEPAAGTGGGLLRRVRPPAGISSGLVLLDLPDHDSVVVEHRVRAERLVERADLLVWVVDPQKYADAALHERYLRPLAGRSDVVVVALNQVDRLGRDEREAVLADLRRLVAADGLSGARVLPVSARTGEGVDALRSLLAEAARRREAATARLTADTRAVAARVVDACGQAPPAKAADRAEGPLVDALEEAAGVTTVVEAVRTSVRRDARLATGWPVTRWLSRLRKDPLQRLGLRSDQLRVPADRPDLARTSLPQTRPGVQAATGTAVRSYVDRVTAGAPDAWVLAARERASGAVDRLPDALDQAVVSTGLEAERRPRWWRLVGVLQWLLLAAAVVGLAWLGASALLSYFQLPPLLMPVLTLDLTGWGGGTFDVPWPTLLALGGVAAGLLLALLARWWGAWGARRRSRRVRRRLRESVLAVARTELREPVAEELAALETCRQAARTAAA</sequence>
<dbReference type="InterPro" id="IPR005662">
    <property type="entry name" value="GTPase_Era-like"/>
</dbReference>
<dbReference type="SUPFAM" id="SSF52540">
    <property type="entry name" value="P-loop containing nucleoside triphosphate hydrolases"/>
    <property type="match status" value="1"/>
</dbReference>
<comment type="caution">
    <text evidence="2">The sequence shown here is derived from an EMBL/GenBank/DDBJ whole genome shotgun (WGS) entry which is preliminary data.</text>
</comment>
<accession>A0ABP8Y326</accession>
<keyword evidence="1" id="KW-0812">Transmembrane</keyword>
<gene>
    <name evidence="2" type="ORF">GCM10023216_03690</name>
</gene>
<keyword evidence="1" id="KW-1133">Transmembrane helix</keyword>
<dbReference type="PANTHER" id="PTHR42698">
    <property type="entry name" value="GTPASE ERA"/>
    <property type="match status" value="1"/>
</dbReference>
<dbReference type="Gene3D" id="3.40.50.300">
    <property type="entry name" value="P-loop containing nucleotide triphosphate hydrolases"/>
    <property type="match status" value="1"/>
</dbReference>
<dbReference type="Proteomes" id="UP001500956">
    <property type="component" value="Unassembled WGS sequence"/>
</dbReference>
<reference evidence="3" key="1">
    <citation type="journal article" date="2019" name="Int. J. Syst. Evol. Microbiol.">
        <title>The Global Catalogue of Microorganisms (GCM) 10K type strain sequencing project: providing services to taxonomists for standard genome sequencing and annotation.</title>
        <authorList>
            <consortium name="The Broad Institute Genomics Platform"/>
            <consortium name="The Broad Institute Genome Sequencing Center for Infectious Disease"/>
            <person name="Wu L."/>
            <person name="Ma J."/>
        </authorList>
    </citation>
    <scope>NUCLEOTIDE SEQUENCE [LARGE SCALE GENOMIC DNA]</scope>
    <source>
        <strain evidence="3">JCM 18063</strain>
    </source>
</reference>
<feature type="transmembrane region" description="Helical" evidence="1">
    <location>
        <begin position="436"/>
        <end position="461"/>
    </location>
</feature>
<dbReference type="EMBL" id="BAABID010000003">
    <property type="protein sequence ID" value="GAA4718502.1"/>
    <property type="molecule type" value="Genomic_DNA"/>
</dbReference>